<sequence>MFVLERNKVEKKKCIANILPCRINHNGPVSASRRYWNPIERSDGLSVAYFRGKKLHGKRLHLPKGNRGVVVTKTDRKIDCKKVEKTSTPIPEGEIDVDHEEDQEDKQLDVTILEEKFEFENIMIWGHESQPDPITDPYTRGILEWIDFSTLIHSYE</sequence>
<dbReference type="Proteomes" id="UP000285405">
    <property type="component" value="Unassembled WGS sequence"/>
</dbReference>
<reference evidence="1 2" key="1">
    <citation type="journal article" date="2018" name="BMC Genomics">
        <title>Comparative genome analyses reveal sequence features reflecting distinct modes of host-adaptation between dicot and monocot powdery mildew.</title>
        <authorList>
            <person name="Wu Y."/>
            <person name="Ma X."/>
            <person name="Pan Z."/>
            <person name="Kale S.D."/>
            <person name="Song Y."/>
            <person name="King H."/>
            <person name="Zhang Q."/>
            <person name="Presley C."/>
            <person name="Deng X."/>
            <person name="Wei C.I."/>
            <person name="Xiao S."/>
        </authorList>
    </citation>
    <scope>NUCLEOTIDE SEQUENCE [LARGE SCALE GENOMIC DNA]</scope>
    <source>
        <strain evidence="1">UCSC1</strain>
    </source>
</reference>
<dbReference type="InterPro" id="IPR013924">
    <property type="entry name" value="RNase_H2_suC"/>
</dbReference>
<dbReference type="PANTHER" id="PTHR47204">
    <property type="entry name" value="OS02G0168900 PROTEIN"/>
    <property type="match status" value="1"/>
</dbReference>
<keyword evidence="1" id="KW-0378">Hydrolase</keyword>
<keyword evidence="1" id="KW-0269">Exonuclease</keyword>
<dbReference type="Gene3D" id="2.40.128.680">
    <property type="match status" value="1"/>
</dbReference>
<name>A0A420H6W8_9PEZI</name>
<gene>
    <name evidence="1" type="ORF">GcC1_223040</name>
</gene>
<dbReference type="EMBL" id="MCBR01022398">
    <property type="protein sequence ID" value="RKF53160.1"/>
    <property type="molecule type" value="Genomic_DNA"/>
</dbReference>
<dbReference type="GO" id="GO:0006401">
    <property type="term" value="P:RNA catabolic process"/>
    <property type="evidence" value="ECO:0007669"/>
    <property type="project" value="InterPro"/>
</dbReference>
<dbReference type="GO" id="GO:0004527">
    <property type="term" value="F:exonuclease activity"/>
    <property type="evidence" value="ECO:0007669"/>
    <property type="project" value="UniProtKB-KW"/>
</dbReference>
<dbReference type="OrthoDB" id="6222486at2759"/>
<evidence type="ECO:0000313" key="1">
    <source>
        <dbReference type="EMBL" id="RKF53160.1"/>
    </source>
</evidence>
<comment type="caution">
    <text evidence="1">The sequence shown here is derived from an EMBL/GenBank/DDBJ whole genome shotgun (WGS) entry which is preliminary data.</text>
</comment>
<organism evidence="1 2">
    <name type="scientific">Golovinomyces cichoracearum</name>
    <dbReference type="NCBI Taxonomy" id="62708"/>
    <lineage>
        <taxon>Eukaryota</taxon>
        <taxon>Fungi</taxon>
        <taxon>Dikarya</taxon>
        <taxon>Ascomycota</taxon>
        <taxon>Pezizomycotina</taxon>
        <taxon>Leotiomycetes</taxon>
        <taxon>Erysiphales</taxon>
        <taxon>Erysiphaceae</taxon>
        <taxon>Golovinomyces</taxon>
    </lineage>
</organism>
<accession>A0A420H6W8</accession>
<dbReference type="PANTHER" id="PTHR47204:SF1">
    <property type="entry name" value="RIBONUCLEASE H2 SUBUNIT C"/>
    <property type="match status" value="1"/>
</dbReference>
<evidence type="ECO:0000313" key="2">
    <source>
        <dbReference type="Proteomes" id="UP000285405"/>
    </source>
</evidence>
<dbReference type="Pfam" id="PF08615">
    <property type="entry name" value="RNase_H2_suC"/>
    <property type="match status" value="1"/>
</dbReference>
<keyword evidence="1" id="KW-0540">Nuclease</keyword>
<proteinExistence type="predicted"/>
<dbReference type="CDD" id="cd09271">
    <property type="entry name" value="RNase_H2-C"/>
    <property type="match status" value="1"/>
</dbReference>
<dbReference type="GO" id="GO:0032299">
    <property type="term" value="C:ribonuclease H2 complex"/>
    <property type="evidence" value="ECO:0007669"/>
    <property type="project" value="InterPro"/>
</dbReference>
<dbReference type="AlphaFoldDB" id="A0A420H6W8"/>
<protein>
    <submittedName>
        <fullName evidence="1">Putative rna exonuclease 4</fullName>
    </submittedName>
</protein>